<feature type="transmembrane region" description="Helical" evidence="1">
    <location>
        <begin position="21"/>
        <end position="46"/>
    </location>
</feature>
<name>A0ABD0LUE3_9CAEN</name>
<keyword evidence="1" id="KW-1133">Transmembrane helix</keyword>
<feature type="transmembrane region" description="Helical" evidence="1">
    <location>
        <begin position="58"/>
        <end position="81"/>
    </location>
</feature>
<accession>A0ABD0LUE3</accession>
<evidence type="ECO:0000313" key="3">
    <source>
        <dbReference type="Proteomes" id="UP001519460"/>
    </source>
</evidence>
<evidence type="ECO:0000256" key="1">
    <source>
        <dbReference type="SAM" id="Phobius"/>
    </source>
</evidence>
<comment type="caution">
    <text evidence="2">The sequence shown here is derived from an EMBL/GenBank/DDBJ whole genome shotgun (WGS) entry which is preliminary data.</text>
</comment>
<keyword evidence="1" id="KW-0472">Membrane</keyword>
<proteinExistence type="predicted"/>
<dbReference type="EMBL" id="JACVVK020000021">
    <property type="protein sequence ID" value="KAK7503224.1"/>
    <property type="molecule type" value="Genomic_DNA"/>
</dbReference>
<reference evidence="2 3" key="1">
    <citation type="journal article" date="2023" name="Sci. Data">
        <title>Genome assembly of the Korean intertidal mud-creeper Batillaria attramentaria.</title>
        <authorList>
            <person name="Patra A.K."/>
            <person name="Ho P.T."/>
            <person name="Jun S."/>
            <person name="Lee S.J."/>
            <person name="Kim Y."/>
            <person name="Won Y.J."/>
        </authorList>
    </citation>
    <scope>NUCLEOTIDE SEQUENCE [LARGE SCALE GENOMIC DNA]</scope>
    <source>
        <strain evidence="2">Wonlab-2016</strain>
    </source>
</reference>
<dbReference type="SUPFAM" id="SSF81321">
    <property type="entry name" value="Family A G protein-coupled receptor-like"/>
    <property type="match status" value="1"/>
</dbReference>
<gene>
    <name evidence="2" type="ORF">BaRGS_00005489</name>
</gene>
<dbReference type="PROSITE" id="PS51257">
    <property type="entry name" value="PROKAR_LIPOPROTEIN"/>
    <property type="match status" value="1"/>
</dbReference>
<keyword evidence="3" id="KW-1185">Reference proteome</keyword>
<evidence type="ECO:0000313" key="2">
    <source>
        <dbReference type="EMBL" id="KAK7503224.1"/>
    </source>
</evidence>
<evidence type="ECO:0008006" key="4">
    <source>
        <dbReference type="Google" id="ProtNLM"/>
    </source>
</evidence>
<dbReference type="Gene3D" id="1.20.1070.10">
    <property type="entry name" value="Rhodopsin 7-helix transmembrane proteins"/>
    <property type="match status" value="1"/>
</dbReference>
<dbReference type="Proteomes" id="UP001519460">
    <property type="component" value="Unassembled WGS sequence"/>
</dbReference>
<protein>
    <recommendedName>
        <fullName evidence="4">G-protein coupled receptors family 1 profile domain-containing protein</fullName>
    </recommendedName>
</protein>
<organism evidence="2 3">
    <name type="scientific">Batillaria attramentaria</name>
    <dbReference type="NCBI Taxonomy" id="370345"/>
    <lineage>
        <taxon>Eukaryota</taxon>
        <taxon>Metazoa</taxon>
        <taxon>Spiralia</taxon>
        <taxon>Lophotrochozoa</taxon>
        <taxon>Mollusca</taxon>
        <taxon>Gastropoda</taxon>
        <taxon>Caenogastropoda</taxon>
        <taxon>Sorbeoconcha</taxon>
        <taxon>Cerithioidea</taxon>
        <taxon>Batillariidae</taxon>
        <taxon>Batillaria</taxon>
    </lineage>
</organism>
<keyword evidence="1" id="KW-0812">Transmembrane</keyword>
<dbReference type="AlphaFoldDB" id="A0ABD0LUE3"/>
<sequence length="126" mass="14096">MAKWRETTSSAGALSAKEVGLTLVGTSAMFISCATPAFTLFTAILFVPGLRLSGPYHYTFSVLIKVYEITSFINSSFNFVYYKFGTKFRGTVNKMCHCATTYKSKLLHVKKTIHQQLDSDVFVDVR</sequence>